<keyword evidence="2" id="KW-1185">Reference proteome</keyword>
<evidence type="ECO:0000313" key="2">
    <source>
        <dbReference type="Proteomes" id="UP000245207"/>
    </source>
</evidence>
<dbReference type="OrthoDB" id="1939092at2759"/>
<dbReference type="PANTHER" id="PTHR34281">
    <property type="entry name" value="PROTEIN EARLY FLOWERING 3"/>
    <property type="match status" value="1"/>
</dbReference>
<organism evidence="1 2">
    <name type="scientific">Artemisia annua</name>
    <name type="common">Sweet wormwood</name>
    <dbReference type="NCBI Taxonomy" id="35608"/>
    <lineage>
        <taxon>Eukaryota</taxon>
        <taxon>Viridiplantae</taxon>
        <taxon>Streptophyta</taxon>
        <taxon>Embryophyta</taxon>
        <taxon>Tracheophyta</taxon>
        <taxon>Spermatophyta</taxon>
        <taxon>Magnoliopsida</taxon>
        <taxon>eudicotyledons</taxon>
        <taxon>Gunneridae</taxon>
        <taxon>Pentapetalae</taxon>
        <taxon>asterids</taxon>
        <taxon>campanulids</taxon>
        <taxon>Asterales</taxon>
        <taxon>Asteraceae</taxon>
        <taxon>Asteroideae</taxon>
        <taxon>Anthemideae</taxon>
        <taxon>Artemisiinae</taxon>
        <taxon>Artemisia</taxon>
    </lineage>
</organism>
<dbReference type="PANTHER" id="PTHR34281:SF23">
    <property type="entry name" value="HYDROXYPROLINE-RICH GLYCOPROTEIN FAMILY PROTEIN"/>
    <property type="match status" value="1"/>
</dbReference>
<proteinExistence type="predicted"/>
<dbReference type="AlphaFoldDB" id="A0A2U1LF03"/>
<comment type="caution">
    <text evidence="1">The sequence shown here is derived from an EMBL/GenBank/DDBJ whole genome shotgun (WGS) entry which is preliminary data.</text>
</comment>
<protein>
    <submittedName>
        <fullName evidence="1">Uncharacterized protein</fullName>
    </submittedName>
</protein>
<name>A0A2U1LF03_ARTAN</name>
<dbReference type="InterPro" id="IPR039319">
    <property type="entry name" value="ELF3-like"/>
</dbReference>
<dbReference type="EMBL" id="PKPP01009737">
    <property type="protein sequence ID" value="PWA47587.1"/>
    <property type="molecule type" value="Genomic_DNA"/>
</dbReference>
<gene>
    <name evidence="1" type="ORF">CTI12_AA496740</name>
</gene>
<dbReference type="GO" id="GO:2000028">
    <property type="term" value="P:regulation of photoperiodism, flowering"/>
    <property type="evidence" value="ECO:0007669"/>
    <property type="project" value="InterPro"/>
</dbReference>
<dbReference type="Proteomes" id="UP000245207">
    <property type="component" value="Unassembled WGS sequence"/>
</dbReference>
<accession>A0A2U1LF03</accession>
<evidence type="ECO:0000313" key="1">
    <source>
        <dbReference type="EMBL" id="PWA47587.1"/>
    </source>
</evidence>
<sequence>MQDFGACMQILKLIHAEDSQDHELDRISKKTIGTLGYGNPLRPIRDFQQEVRYLDDPLNGDAVSGTSMVDDLISSLELIPLLMIAFAVQVFELHRLLKVNRSEGEDFKDRSPQLIVENDAFFGKPAHVSLVEKIPLEYVLKSETNVPIIKDNRDKRKDGTREFSAENVIEKGSLSSVQYVYHP</sequence>
<reference evidence="1 2" key="1">
    <citation type="journal article" date="2018" name="Mol. Plant">
        <title>The genome of Artemisia annua provides insight into the evolution of Asteraceae family and artemisinin biosynthesis.</title>
        <authorList>
            <person name="Shen Q."/>
            <person name="Zhang L."/>
            <person name="Liao Z."/>
            <person name="Wang S."/>
            <person name="Yan T."/>
            <person name="Shi P."/>
            <person name="Liu M."/>
            <person name="Fu X."/>
            <person name="Pan Q."/>
            <person name="Wang Y."/>
            <person name="Lv Z."/>
            <person name="Lu X."/>
            <person name="Zhang F."/>
            <person name="Jiang W."/>
            <person name="Ma Y."/>
            <person name="Chen M."/>
            <person name="Hao X."/>
            <person name="Li L."/>
            <person name="Tang Y."/>
            <person name="Lv G."/>
            <person name="Zhou Y."/>
            <person name="Sun X."/>
            <person name="Brodelius P.E."/>
            <person name="Rose J.K.C."/>
            <person name="Tang K."/>
        </authorList>
    </citation>
    <scope>NUCLEOTIDE SEQUENCE [LARGE SCALE GENOMIC DNA]</scope>
    <source>
        <strain evidence="2">cv. Huhao1</strain>
        <tissue evidence="1">Leaf</tissue>
    </source>
</reference>